<evidence type="ECO:0000313" key="2">
    <source>
        <dbReference type="Proteomes" id="UP000006073"/>
    </source>
</evidence>
<gene>
    <name evidence="1" type="ORF">A33Q_0225</name>
</gene>
<evidence type="ECO:0008006" key="3">
    <source>
        <dbReference type="Google" id="ProtNLM"/>
    </source>
</evidence>
<organism evidence="1 2">
    <name type="scientific">Indibacter alkaliphilus (strain CCUG 57479 / KCTC 22604 / LW1)</name>
    <dbReference type="NCBI Taxonomy" id="1189612"/>
    <lineage>
        <taxon>Bacteria</taxon>
        <taxon>Pseudomonadati</taxon>
        <taxon>Bacteroidota</taxon>
        <taxon>Cytophagia</taxon>
        <taxon>Cytophagales</taxon>
        <taxon>Cyclobacteriaceae</taxon>
    </lineage>
</organism>
<protein>
    <recommendedName>
        <fullName evidence="3">DUF2851 domain-containing protein</fullName>
    </recommendedName>
</protein>
<sequence>MEFKEDFLQAVWKYQYFDKNGLRSSDGQTLEVKKIGLHNFYHGPDFLESCIKIGGLDLFGHVEVHRKASDWKNHEHDADTRYNSVILHVVYENDSEIFRNDGTKIPTLELKGKILLDVVRNYEKLISSGDGLLCSEFLPEILPILKFSMLEKALVERLEDKSTSVFHILEGTKGDWEETSYRWLFQSFGFKTNSLSMLRLSESIPYRTLQKLSNHAKGIEAILLGQADLLPEQPVDEYSKELKSEFEFYMKKYGLKKTVYCQDWKFMGVRPQNNPVLRIVQLAAFLSQNKNIFSEAIYESSKFDAFRQLFTIEVNPYWEKHLRPGVPANQKLSKKLSENTIRLLMINFVVPLWFSYGRYIENSQWKDKCFDLLQELKPEINHITKRFNAYNWICENAFDSQGMIGLFNMYCIQKKCMDCKIGHSLLKTASV</sequence>
<comment type="caution">
    <text evidence="1">The sequence shown here is derived from an EMBL/GenBank/DDBJ whole genome shotgun (WGS) entry which is preliminary data.</text>
</comment>
<dbReference type="InterPro" id="IPR021272">
    <property type="entry name" value="DUF2851"/>
</dbReference>
<dbReference type="EMBL" id="ALWO02000006">
    <property type="protein sequence ID" value="EPA00057.1"/>
    <property type="molecule type" value="Genomic_DNA"/>
</dbReference>
<dbReference type="STRING" id="1189612.A33Q_0225"/>
<dbReference type="Pfam" id="PF11013">
    <property type="entry name" value="DUF2851"/>
    <property type="match status" value="1"/>
</dbReference>
<dbReference type="AlphaFoldDB" id="S2E618"/>
<evidence type="ECO:0000313" key="1">
    <source>
        <dbReference type="EMBL" id="EPA00057.1"/>
    </source>
</evidence>
<name>S2E618_INDAL</name>
<keyword evidence="2" id="KW-1185">Reference proteome</keyword>
<accession>S2E618</accession>
<dbReference type="eggNOG" id="ENOG502Z7XW">
    <property type="taxonomic scope" value="Bacteria"/>
</dbReference>
<dbReference type="OrthoDB" id="1005072at2"/>
<dbReference type="RefSeq" id="WP_009035147.1">
    <property type="nucleotide sequence ID" value="NZ_ALWO02000006.1"/>
</dbReference>
<reference evidence="1 2" key="1">
    <citation type="journal article" date="2013" name="Genome Announc.">
        <title>Draft Genome Sequence of Indibacter alkaliphilus Strain LW1T, Isolated from Lonar Lake, a Haloalkaline Lake in the Buldana District of Maharashtra, India.</title>
        <authorList>
            <person name="Singh A."/>
            <person name="Kumar Jangir P."/>
            <person name="Sharma R."/>
            <person name="Singh A."/>
            <person name="Kumar Pinnaka A."/>
            <person name="Shivaji S."/>
        </authorList>
    </citation>
    <scope>NUCLEOTIDE SEQUENCE [LARGE SCALE GENOMIC DNA]</scope>
    <source>
        <strain evidence="2">CCUG 57479 / KCTC 22604 / LW1</strain>
    </source>
</reference>
<dbReference type="Proteomes" id="UP000006073">
    <property type="component" value="Unassembled WGS sequence"/>
</dbReference>
<proteinExistence type="predicted"/>